<organism evidence="12 13">
    <name type="scientific">Desulfosporosinus youngiae DSM 17734</name>
    <dbReference type="NCBI Taxonomy" id="768710"/>
    <lineage>
        <taxon>Bacteria</taxon>
        <taxon>Bacillati</taxon>
        <taxon>Bacillota</taxon>
        <taxon>Clostridia</taxon>
        <taxon>Eubacteriales</taxon>
        <taxon>Desulfitobacteriaceae</taxon>
        <taxon>Desulfosporosinus</taxon>
    </lineage>
</organism>
<dbReference type="PANTHER" id="PTHR30425:SF1">
    <property type="entry name" value="PHOSPHATE TRANSPORT SYSTEM PERMEASE PROTEIN PSTC"/>
    <property type="match status" value="1"/>
</dbReference>
<evidence type="ECO:0000256" key="8">
    <source>
        <dbReference type="ARBA" id="ARBA00023136"/>
    </source>
</evidence>
<evidence type="ECO:0000313" key="13">
    <source>
        <dbReference type="Proteomes" id="UP000005104"/>
    </source>
</evidence>
<dbReference type="InterPro" id="IPR051124">
    <property type="entry name" value="Phosphate_Transport_Permease"/>
</dbReference>
<dbReference type="InterPro" id="IPR000515">
    <property type="entry name" value="MetI-like"/>
</dbReference>
<evidence type="ECO:0000256" key="9">
    <source>
        <dbReference type="RuleBase" id="RU363032"/>
    </source>
</evidence>
<keyword evidence="13" id="KW-1185">Reference proteome</keyword>
<dbReference type="GO" id="GO:0005886">
    <property type="term" value="C:plasma membrane"/>
    <property type="evidence" value="ECO:0007669"/>
    <property type="project" value="UniProtKB-SubCell"/>
</dbReference>
<evidence type="ECO:0000256" key="7">
    <source>
        <dbReference type="ARBA" id="ARBA00022989"/>
    </source>
</evidence>
<feature type="transmembrane region" description="Helical" evidence="9">
    <location>
        <begin position="109"/>
        <end position="133"/>
    </location>
</feature>
<keyword evidence="6 9" id="KW-0812">Transmembrane</keyword>
<dbReference type="eggNOG" id="COG0573">
    <property type="taxonomic scope" value="Bacteria"/>
</dbReference>
<dbReference type="SUPFAM" id="SSF161098">
    <property type="entry name" value="MetI-like"/>
    <property type="match status" value="1"/>
</dbReference>
<dbReference type="EMBL" id="CM001441">
    <property type="protein sequence ID" value="EHQ88328.1"/>
    <property type="molecule type" value="Genomic_DNA"/>
</dbReference>
<dbReference type="CDD" id="cd06261">
    <property type="entry name" value="TM_PBP2"/>
    <property type="match status" value="1"/>
</dbReference>
<dbReference type="RefSeq" id="WP_007780561.1">
    <property type="nucleotide sequence ID" value="NZ_CM001441.1"/>
</dbReference>
<comment type="subcellular location">
    <subcellularLocation>
        <location evidence="1 9">Cell membrane</location>
        <topology evidence="1 9">Multi-pass membrane protein</topology>
    </subcellularLocation>
</comment>
<dbReference type="PROSITE" id="PS50928">
    <property type="entry name" value="ABC_TM1"/>
    <property type="match status" value="1"/>
</dbReference>
<protein>
    <recommendedName>
        <fullName evidence="10">Phosphate transport system permease protein</fullName>
    </recommendedName>
</protein>
<dbReference type="Proteomes" id="UP000005104">
    <property type="component" value="Chromosome"/>
</dbReference>
<comment type="function">
    <text evidence="10">Part of the binding-protein-dependent transport system for phosphate; probably responsible for the translocation of the substrate across the membrane.</text>
</comment>
<keyword evidence="7 9" id="KW-1133">Transmembrane helix</keyword>
<keyword evidence="5 10" id="KW-0592">Phosphate transport</keyword>
<feature type="transmembrane region" description="Helical" evidence="9">
    <location>
        <begin position="73"/>
        <end position="97"/>
    </location>
</feature>
<dbReference type="HOGENOM" id="CLU_033621_1_0_9"/>
<feature type="transmembrane region" description="Helical" evidence="9">
    <location>
        <begin position="188"/>
        <end position="211"/>
    </location>
</feature>
<evidence type="ECO:0000256" key="1">
    <source>
        <dbReference type="ARBA" id="ARBA00004651"/>
    </source>
</evidence>
<dbReference type="InterPro" id="IPR035906">
    <property type="entry name" value="MetI-like_sf"/>
</dbReference>
<dbReference type="NCBIfam" id="TIGR02138">
    <property type="entry name" value="phosphate_pstC"/>
    <property type="match status" value="1"/>
</dbReference>
<dbReference type="AlphaFoldDB" id="H5Y2R5"/>
<comment type="similarity">
    <text evidence="2 10">Belongs to the binding-protein-dependent transport system permease family. CysTW subfamily.</text>
</comment>
<name>H5Y2R5_9FIRM</name>
<feature type="transmembrane region" description="Helical" evidence="9">
    <location>
        <begin position="260"/>
        <end position="282"/>
    </location>
</feature>
<evidence type="ECO:0000256" key="10">
    <source>
        <dbReference type="RuleBase" id="RU363054"/>
    </source>
</evidence>
<reference evidence="12 13" key="1">
    <citation type="submission" date="2011-11" db="EMBL/GenBank/DDBJ databases">
        <title>The Noncontiguous Finished genome of Desulfosporosinus youngiae DSM 17734.</title>
        <authorList>
            <consortium name="US DOE Joint Genome Institute (JGI-PGF)"/>
            <person name="Lucas S."/>
            <person name="Han J."/>
            <person name="Lapidus A."/>
            <person name="Cheng J.-F."/>
            <person name="Goodwin L."/>
            <person name="Pitluck S."/>
            <person name="Peters L."/>
            <person name="Ovchinnikova G."/>
            <person name="Lu M."/>
            <person name="Land M.L."/>
            <person name="Hauser L."/>
            <person name="Pester M."/>
            <person name="Spring S."/>
            <person name="Ollivier B."/>
            <person name="Rattei T."/>
            <person name="Klenk H.-P."/>
            <person name="Wagner M."/>
            <person name="Loy A."/>
            <person name="Woyke T.J."/>
        </authorList>
    </citation>
    <scope>NUCLEOTIDE SEQUENCE [LARGE SCALE GENOMIC DNA]</scope>
    <source>
        <strain evidence="12 13">DSM 17734</strain>
    </source>
</reference>
<dbReference type="GO" id="GO:0006817">
    <property type="term" value="P:phosphate ion transport"/>
    <property type="evidence" value="ECO:0007669"/>
    <property type="project" value="UniProtKB-KW"/>
</dbReference>
<accession>H5Y2R5</accession>
<sequence>MNQAFEKLFIIFSIIFTVISVGLLFLAIIFITKESMLIFRDINFFEFISGLTWNPLAGEPVAVGILPMILATLYVSMVAVLISLPIGIGCALELAVLENERLKSVLTSILGVLAGIPSVIFGFVGLLVVVKFLEKRFMLAAGESILSGGIVLAVMVLPYIVSSATETMEKSYKKYKEMSLSLGVSKSYMLRTLILPNAKGAILTSMILAFSRAMGETMAVMMVIGNSPILPKLLGKGETIPALIALEIGTAGLGSLHYHALFTAGFVLMMFLMFLNALFYLIKKNMIENLE</sequence>
<feature type="transmembrane region" description="Helical" evidence="9">
    <location>
        <begin position="9"/>
        <end position="31"/>
    </location>
</feature>
<evidence type="ECO:0000256" key="4">
    <source>
        <dbReference type="ARBA" id="ARBA00022475"/>
    </source>
</evidence>
<keyword evidence="8 9" id="KW-0472">Membrane</keyword>
<gene>
    <name evidence="12" type="ORF">DesyoDRAFT_1159</name>
</gene>
<evidence type="ECO:0000256" key="2">
    <source>
        <dbReference type="ARBA" id="ARBA00007069"/>
    </source>
</evidence>
<dbReference type="STRING" id="768710.DesyoDRAFT_1159"/>
<evidence type="ECO:0000256" key="6">
    <source>
        <dbReference type="ARBA" id="ARBA00022692"/>
    </source>
</evidence>
<dbReference type="PANTHER" id="PTHR30425">
    <property type="entry name" value="PHOSPHATE TRANSPORT SYSTEM PERMEASE PROTEIN PST"/>
    <property type="match status" value="1"/>
</dbReference>
<dbReference type="Gene3D" id="1.10.3720.10">
    <property type="entry name" value="MetI-like"/>
    <property type="match status" value="1"/>
</dbReference>
<feature type="transmembrane region" description="Helical" evidence="9">
    <location>
        <begin position="145"/>
        <end position="167"/>
    </location>
</feature>
<keyword evidence="4 10" id="KW-1003">Cell membrane</keyword>
<evidence type="ECO:0000259" key="11">
    <source>
        <dbReference type="PROSITE" id="PS50928"/>
    </source>
</evidence>
<feature type="domain" description="ABC transmembrane type-1" evidence="11">
    <location>
        <begin position="69"/>
        <end position="279"/>
    </location>
</feature>
<evidence type="ECO:0000313" key="12">
    <source>
        <dbReference type="EMBL" id="EHQ88328.1"/>
    </source>
</evidence>
<dbReference type="OrthoDB" id="9785113at2"/>
<dbReference type="GO" id="GO:0005315">
    <property type="term" value="F:phosphate transmembrane transporter activity"/>
    <property type="evidence" value="ECO:0007669"/>
    <property type="project" value="InterPro"/>
</dbReference>
<evidence type="ECO:0000256" key="5">
    <source>
        <dbReference type="ARBA" id="ARBA00022592"/>
    </source>
</evidence>
<proteinExistence type="inferred from homology"/>
<dbReference type="Pfam" id="PF00528">
    <property type="entry name" value="BPD_transp_1"/>
    <property type="match status" value="1"/>
</dbReference>
<dbReference type="InterPro" id="IPR011864">
    <property type="entry name" value="Phosphate_PstC"/>
</dbReference>
<evidence type="ECO:0000256" key="3">
    <source>
        <dbReference type="ARBA" id="ARBA00022448"/>
    </source>
</evidence>
<keyword evidence="3 9" id="KW-0813">Transport</keyword>